<name>A0AAU9KLX6_9STRA</name>
<reference evidence="1" key="1">
    <citation type="submission" date="2021-11" db="EMBL/GenBank/DDBJ databases">
        <authorList>
            <person name="Islam A."/>
            <person name="Islam S."/>
            <person name="Flora M.S."/>
            <person name="Rahman M."/>
            <person name="Ziaur R.M."/>
            <person name="Epstein J.H."/>
            <person name="Hassan M."/>
            <person name="Klassen M."/>
            <person name="Woodard K."/>
            <person name="Webb A."/>
            <person name="Webby R.J."/>
            <person name="El Zowalaty M.E."/>
        </authorList>
    </citation>
    <scope>NUCLEOTIDE SEQUENCE</scope>
    <source>
        <strain evidence="1">Pbs3</strain>
    </source>
</reference>
<evidence type="ECO:0000313" key="2">
    <source>
        <dbReference type="Proteomes" id="UP001160483"/>
    </source>
</evidence>
<organism evidence="1 2">
    <name type="scientific">Peronospora belbahrii</name>
    <dbReference type="NCBI Taxonomy" id="622444"/>
    <lineage>
        <taxon>Eukaryota</taxon>
        <taxon>Sar</taxon>
        <taxon>Stramenopiles</taxon>
        <taxon>Oomycota</taxon>
        <taxon>Peronosporomycetes</taxon>
        <taxon>Peronosporales</taxon>
        <taxon>Peronosporaceae</taxon>
        <taxon>Peronospora</taxon>
    </lineage>
</organism>
<dbReference type="EMBL" id="CAKKTJ010000038">
    <property type="protein sequence ID" value="CAH0473369.1"/>
    <property type="molecule type" value="Genomic_DNA"/>
</dbReference>
<sequence length="94" mass="11157">MTTVREGSHLVHYTSTDWLEMINDDWQLISSVRLNLNRTQWRSRRQEAGTKIKQHFANQFSDRTRTTALTPLKNPITAYELERAFRRLRNGRAP</sequence>
<protein>
    <submittedName>
        <fullName evidence="1">Uncharacterized protein</fullName>
    </submittedName>
</protein>
<proteinExistence type="predicted"/>
<comment type="caution">
    <text evidence="1">The sequence shown here is derived from an EMBL/GenBank/DDBJ whole genome shotgun (WGS) entry which is preliminary data.</text>
</comment>
<gene>
    <name evidence="1" type="ORF">PBS003_LOCUS273</name>
</gene>
<accession>A0AAU9KLX6</accession>
<dbReference type="Proteomes" id="UP001160483">
    <property type="component" value="Unassembled WGS sequence"/>
</dbReference>
<dbReference type="AlphaFoldDB" id="A0AAU9KLX6"/>
<evidence type="ECO:0000313" key="1">
    <source>
        <dbReference type="EMBL" id="CAH0473369.1"/>
    </source>
</evidence>